<keyword evidence="1" id="KW-0732">Signal</keyword>
<sequence>MIMFEFLLILTQIQSQQRQPHSYSIVKEEKVFGPLVRCGIMLTFSKAIKDTVQIELHSTNVNKCKLLFLSLSHQPKINRAAKLFVLLHTVKPSSFIVFVHQYNNLVTQKMIASIKLNYWKSEHGVRKEKEKEREGSRNEFFSPGDFSFYKICLWTNKIWFDLHFTNVSITACEGERQNGMICVVLVS</sequence>
<evidence type="ECO:0000313" key="3">
    <source>
        <dbReference type="Proteomes" id="UP001374535"/>
    </source>
</evidence>
<name>A0AAQ3P568_VIGMU</name>
<accession>A0AAQ3P568</accession>
<reference evidence="2 3" key="1">
    <citation type="journal article" date="2023" name="Life. Sci Alliance">
        <title>Evolutionary insights into 3D genome organization and epigenetic landscape of Vigna mungo.</title>
        <authorList>
            <person name="Junaid A."/>
            <person name="Singh B."/>
            <person name="Bhatia S."/>
        </authorList>
    </citation>
    <scope>NUCLEOTIDE SEQUENCE [LARGE SCALE GENOMIC DNA]</scope>
    <source>
        <strain evidence="2">Urdbean</strain>
    </source>
</reference>
<feature type="chain" id="PRO_5042925157" evidence="1">
    <location>
        <begin position="16"/>
        <end position="187"/>
    </location>
</feature>
<proteinExistence type="predicted"/>
<dbReference type="EMBL" id="CP144699">
    <property type="protein sequence ID" value="WVZ20892.1"/>
    <property type="molecule type" value="Genomic_DNA"/>
</dbReference>
<gene>
    <name evidence="2" type="ORF">V8G54_008214</name>
</gene>
<dbReference type="Proteomes" id="UP001374535">
    <property type="component" value="Chromosome 2"/>
</dbReference>
<evidence type="ECO:0000256" key="1">
    <source>
        <dbReference type="SAM" id="SignalP"/>
    </source>
</evidence>
<dbReference type="AlphaFoldDB" id="A0AAQ3P568"/>
<feature type="signal peptide" evidence="1">
    <location>
        <begin position="1"/>
        <end position="15"/>
    </location>
</feature>
<protein>
    <submittedName>
        <fullName evidence="2">Uncharacterized protein</fullName>
    </submittedName>
</protein>
<organism evidence="2 3">
    <name type="scientific">Vigna mungo</name>
    <name type="common">Black gram</name>
    <name type="synonym">Phaseolus mungo</name>
    <dbReference type="NCBI Taxonomy" id="3915"/>
    <lineage>
        <taxon>Eukaryota</taxon>
        <taxon>Viridiplantae</taxon>
        <taxon>Streptophyta</taxon>
        <taxon>Embryophyta</taxon>
        <taxon>Tracheophyta</taxon>
        <taxon>Spermatophyta</taxon>
        <taxon>Magnoliopsida</taxon>
        <taxon>eudicotyledons</taxon>
        <taxon>Gunneridae</taxon>
        <taxon>Pentapetalae</taxon>
        <taxon>rosids</taxon>
        <taxon>fabids</taxon>
        <taxon>Fabales</taxon>
        <taxon>Fabaceae</taxon>
        <taxon>Papilionoideae</taxon>
        <taxon>50 kb inversion clade</taxon>
        <taxon>NPAAA clade</taxon>
        <taxon>indigoferoid/millettioid clade</taxon>
        <taxon>Phaseoleae</taxon>
        <taxon>Vigna</taxon>
    </lineage>
</organism>
<keyword evidence="3" id="KW-1185">Reference proteome</keyword>
<evidence type="ECO:0000313" key="2">
    <source>
        <dbReference type="EMBL" id="WVZ20892.1"/>
    </source>
</evidence>